<evidence type="ECO:0000256" key="1">
    <source>
        <dbReference type="ARBA" id="ARBA00001613"/>
    </source>
</evidence>
<dbReference type="InterPro" id="IPR051044">
    <property type="entry name" value="MAG_DAG_Lipase"/>
</dbReference>
<evidence type="ECO:0000256" key="3">
    <source>
        <dbReference type="ARBA" id="ARBA00013254"/>
    </source>
</evidence>
<dbReference type="PRINTS" id="PR00111">
    <property type="entry name" value="ABHYDROLASE"/>
</dbReference>
<accession>L7KN61</accession>
<sequence length="292" mass="31318">MAPMADSADGTPDVTTEERTFSGKHGEQIFYTTLTPSDPRALVVIAHGLGEHGGRYAHVAATFTDAGFAVAIPDHLGHGKSGGKRLRIKSFKQFSDDLHTVITQTAIDGLPTYLLGHSMGGCIALDYALDHQDMLDGLILSGAAVMPGDDMPGPVIAVSQVLGKIAPWLPTIALDSTAVSRDPAVVEAYQTDPMVTRARIPARLGAEMLSTMQSFPGRVGSLHIPLLVMHGSADRLTNPAGSEMVERLAGSEDKTLVIFDDLYHEIFNEPEQEKVLDTTARWLDAHVTQARN</sequence>
<protein>
    <recommendedName>
        <fullName evidence="4">Monoacylglycerol lipase</fullName>
        <ecNumber evidence="3">3.1.1.23</ecNumber>
    </recommendedName>
</protein>
<dbReference type="SUPFAM" id="SSF53474">
    <property type="entry name" value="alpha/beta-Hydrolases"/>
    <property type="match status" value="1"/>
</dbReference>
<dbReference type="InterPro" id="IPR022742">
    <property type="entry name" value="Hydrolase_4"/>
</dbReference>
<dbReference type="Proteomes" id="UP000010988">
    <property type="component" value="Unassembled WGS sequence"/>
</dbReference>
<evidence type="ECO:0000256" key="2">
    <source>
        <dbReference type="ARBA" id="ARBA00008645"/>
    </source>
</evidence>
<evidence type="ECO:0000259" key="6">
    <source>
        <dbReference type="Pfam" id="PF12146"/>
    </source>
</evidence>
<dbReference type="FunFam" id="3.40.50.1820:FF:000117">
    <property type="entry name" value="Monoglyceride lipase, putative"/>
    <property type="match status" value="1"/>
</dbReference>
<name>L7KN61_9ACTN</name>
<dbReference type="Pfam" id="PF12146">
    <property type="entry name" value="Hydrolase_4"/>
    <property type="match status" value="1"/>
</dbReference>
<reference evidence="7 8" key="1">
    <citation type="submission" date="2012-12" db="EMBL/GenBank/DDBJ databases">
        <title>Whole genome shotgun sequence of Gordonia aichiensis NBRC 108223.</title>
        <authorList>
            <person name="Isaki-Nakamura S."/>
            <person name="Hosoyama A."/>
            <person name="Tsuchikane K."/>
            <person name="Ando Y."/>
            <person name="Baba S."/>
            <person name="Ohji S."/>
            <person name="Hamada M."/>
            <person name="Tamura T."/>
            <person name="Yamazoe A."/>
            <person name="Yamazaki S."/>
            <person name="Fujita N."/>
        </authorList>
    </citation>
    <scope>NUCLEOTIDE SEQUENCE [LARGE SCALE GENOMIC DNA]</scope>
    <source>
        <strain evidence="7 8">NBRC 108223</strain>
    </source>
</reference>
<dbReference type="InterPro" id="IPR029058">
    <property type="entry name" value="AB_hydrolase_fold"/>
</dbReference>
<dbReference type="EMBL" id="BANR01000010">
    <property type="protein sequence ID" value="GAC49138.1"/>
    <property type="molecule type" value="Genomic_DNA"/>
</dbReference>
<dbReference type="InterPro" id="IPR000073">
    <property type="entry name" value="AB_hydrolase_1"/>
</dbReference>
<feature type="domain" description="Serine aminopeptidase S33" evidence="6">
    <location>
        <begin position="38"/>
        <end position="271"/>
    </location>
</feature>
<keyword evidence="8" id="KW-1185">Reference proteome</keyword>
<comment type="similarity">
    <text evidence="2">Belongs to the AB hydrolase superfamily.</text>
</comment>
<gene>
    <name evidence="7" type="ORF">GOACH_10_01060</name>
</gene>
<comment type="catalytic activity">
    <reaction evidence="1">
        <text>Hydrolyzes glycerol monoesters of long-chain fatty acids.</text>
        <dbReference type="EC" id="3.1.1.23"/>
    </reaction>
</comment>
<evidence type="ECO:0000313" key="8">
    <source>
        <dbReference type="Proteomes" id="UP000010988"/>
    </source>
</evidence>
<proteinExistence type="inferred from homology"/>
<dbReference type="AlphaFoldDB" id="L7KN61"/>
<evidence type="ECO:0000256" key="5">
    <source>
        <dbReference type="SAM" id="MobiDB-lite"/>
    </source>
</evidence>
<dbReference type="GO" id="GO:0047372">
    <property type="term" value="F:monoacylglycerol lipase activity"/>
    <property type="evidence" value="ECO:0007669"/>
    <property type="project" value="UniProtKB-EC"/>
</dbReference>
<dbReference type="STRING" id="1220583.GOACH_10_01060"/>
<organism evidence="7 8">
    <name type="scientific">Gordonia aichiensis NBRC 108223</name>
    <dbReference type="NCBI Taxonomy" id="1220583"/>
    <lineage>
        <taxon>Bacteria</taxon>
        <taxon>Bacillati</taxon>
        <taxon>Actinomycetota</taxon>
        <taxon>Actinomycetes</taxon>
        <taxon>Mycobacteriales</taxon>
        <taxon>Gordoniaceae</taxon>
        <taxon>Gordonia</taxon>
    </lineage>
</organism>
<comment type="caution">
    <text evidence="7">The sequence shown here is derived from an EMBL/GenBank/DDBJ whole genome shotgun (WGS) entry which is preliminary data.</text>
</comment>
<dbReference type="eggNOG" id="COG2267">
    <property type="taxonomic scope" value="Bacteria"/>
</dbReference>
<feature type="region of interest" description="Disordered" evidence="5">
    <location>
        <begin position="1"/>
        <end position="22"/>
    </location>
</feature>
<dbReference type="EC" id="3.1.1.23" evidence="3"/>
<dbReference type="Gene3D" id="3.40.50.1820">
    <property type="entry name" value="alpha/beta hydrolase"/>
    <property type="match status" value="1"/>
</dbReference>
<evidence type="ECO:0000313" key="7">
    <source>
        <dbReference type="EMBL" id="GAC49138.1"/>
    </source>
</evidence>
<dbReference type="PANTHER" id="PTHR11614">
    <property type="entry name" value="PHOSPHOLIPASE-RELATED"/>
    <property type="match status" value="1"/>
</dbReference>
<evidence type="ECO:0000256" key="4">
    <source>
        <dbReference type="ARBA" id="ARBA00071261"/>
    </source>
</evidence>